<keyword evidence="2" id="KW-0274">FAD</keyword>
<evidence type="ECO:0000256" key="1">
    <source>
        <dbReference type="PIRSR" id="PIRSR011396-1"/>
    </source>
</evidence>
<feature type="binding site" evidence="2">
    <location>
        <position position="347"/>
    </location>
    <ligand>
        <name>L-tryptophan</name>
        <dbReference type="ChEBI" id="CHEBI:57912"/>
    </ligand>
</feature>
<evidence type="ECO:0000313" key="3">
    <source>
        <dbReference type="EMBL" id="ACD61412.1"/>
    </source>
</evidence>
<sequence>MTMPDTLPSDPQQRAVRRVVIAGGGTAGWMAAAAMSKLLGRHLQITLVESDEIGTVGVGEATIPSLVTFHRLLEIDEAAFMAATQATIKLGIAFEHWRDVDRHYIHSFGHAGTDHWSAGFQHFWLKGQQRGVARDFGDYCLELRAAQEGRFAHLPNGGMNYAYHLDAGLYARFLRRFSEGFGVTRIEGRIGQVETDAESGFLTALTLQDGTRVEGDLFLDCTGLAGLLIGKTLGVGSDDWSRWLFADSALAVQTEAVGPPVTYTRSRADQAGWMWRIPLQHRVGNGIVYSSRYMDQDSARAVLERNLTGRALTEPRPLRVTPNQRHRVWEKNCVALGLASGFLEPLESTNIHLIQRGIIRLLQTFPQVINAVDIAEYNRQAAQEITHIRDFVILHYHATDRRDTPFWRDCAAMDIPDSLRHRVELFRQSGRVFHQANELFAENSWVQVMLGQGIVPQQHHPVADLMGDAELSRFLDTIHTRVEAALVRLPAHADFLQRYCPAPPPPEPAARLPAPPVMAPPAG</sequence>
<dbReference type="Proteomes" id="UP000001740">
    <property type="component" value="Chromosome"/>
</dbReference>
<feature type="active site" evidence="1">
    <location>
        <position position="89"/>
    </location>
</feature>
<feature type="binding site" evidence="2">
    <location>
        <position position="89"/>
    </location>
    <ligand>
        <name>7-chloro-L-tryptophan</name>
        <dbReference type="ChEBI" id="CHEBI:58713"/>
    </ligand>
</feature>
<dbReference type="eggNOG" id="COG0644">
    <property type="taxonomic scope" value="Bacteria"/>
</dbReference>
<evidence type="ECO:0000256" key="2">
    <source>
        <dbReference type="PIRSR" id="PIRSR011396-2"/>
    </source>
</evidence>
<organism evidence="3 4">
    <name type="scientific">Xanthomonas oryzae pv. oryzae (strain PXO99A)</name>
    <dbReference type="NCBI Taxonomy" id="360094"/>
    <lineage>
        <taxon>Bacteria</taxon>
        <taxon>Pseudomonadati</taxon>
        <taxon>Pseudomonadota</taxon>
        <taxon>Gammaproteobacteria</taxon>
        <taxon>Lysobacterales</taxon>
        <taxon>Lysobacteraceae</taxon>
        <taxon>Xanthomonas</taxon>
    </lineage>
</organism>
<dbReference type="Pfam" id="PF04820">
    <property type="entry name" value="Trp_halogenase"/>
    <property type="match status" value="1"/>
</dbReference>
<feature type="binding site" evidence="2">
    <location>
        <position position="351"/>
    </location>
    <ligand>
        <name>FAD</name>
        <dbReference type="ChEBI" id="CHEBI:57692"/>
    </ligand>
</feature>
<dbReference type="Gene3D" id="3.50.50.60">
    <property type="entry name" value="FAD/NAD(P)-binding domain"/>
    <property type="match status" value="1"/>
</dbReference>
<evidence type="ECO:0000313" key="4">
    <source>
        <dbReference type="Proteomes" id="UP000001740"/>
    </source>
</evidence>
<feature type="binding site" evidence="2">
    <location>
        <position position="338"/>
    </location>
    <ligand>
        <name>FAD</name>
        <dbReference type="ChEBI" id="CHEBI:57692"/>
    </ligand>
</feature>
<feature type="binding site" evidence="2">
    <location>
        <begin position="24"/>
        <end position="27"/>
    </location>
    <ligand>
        <name>FAD</name>
        <dbReference type="ChEBI" id="CHEBI:57692"/>
    </ligand>
</feature>
<keyword evidence="2" id="KW-0547">Nucleotide-binding</keyword>
<dbReference type="InterPro" id="IPR006905">
    <property type="entry name" value="Flavin_halogenase"/>
</dbReference>
<gene>
    <name evidence="3" type="ordered locus">PXO_02802</name>
</gene>
<dbReference type="GO" id="GO:0004497">
    <property type="term" value="F:monooxygenase activity"/>
    <property type="evidence" value="ECO:0007669"/>
    <property type="project" value="InterPro"/>
</dbReference>
<dbReference type="InterPro" id="IPR036188">
    <property type="entry name" value="FAD/NAD-bd_sf"/>
</dbReference>
<dbReference type="KEGG" id="xop:PXO_02802"/>
<dbReference type="GO" id="GO:0000166">
    <property type="term" value="F:nucleotide binding"/>
    <property type="evidence" value="ECO:0007669"/>
    <property type="project" value="UniProtKB-KW"/>
</dbReference>
<keyword evidence="2" id="KW-0285">Flavoprotein</keyword>
<dbReference type="PANTHER" id="PTHR43747:SF4">
    <property type="entry name" value="FLAVIN-DEPENDENT TRYPTOPHAN HALOGENASE"/>
    <property type="match status" value="1"/>
</dbReference>
<dbReference type="InterPro" id="IPR033856">
    <property type="entry name" value="Trp_halogen"/>
</dbReference>
<dbReference type="AlphaFoldDB" id="A0A0K0GQJ7"/>
<reference evidence="3 4" key="1">
    <citation type="journal article" date="2008" name="BMC Genomics">
        <title>Genome sequence and rapid evolution of the rice pathogen Xanthomonas oryzae pv. oryzae PXO99A.</title>
        <authorList>
            <person name="Salzberg S.L."/>
            <person name="Sommer D.D."/>
            <person name="Schatz M.C."/>
            <person name="Phillippy A.M."/>
            <person name="Rabinowicz P.D."/>
            <person name="Tsuge S."/>
            <person name="Furutani A."/>
            <person name="Ochiai H."/>
            <person name="Delcher A.L."/>
            <person name="Kelley D."/>
            <person name="Madupu R."/>
            <person name="Puiu D."/>
            <person name="Radune D."/>
            <person name="Shumway M."/>
            <person name="Trapnell C."/>
            <person name="Aparna G."/>
            <person name="Jha G."/>
            <person name="Pandey A."/>
            <person name="Patil P.B."/>
            <person name="Ishihara H."/>
            <person name="Meyer D.F."/>
            <person name="Szurek B."/>
            <person name="Verdier V."/>
            <person name="Koebnik R."/>
            <person name="Dow J.M."/>
            <person name="Ryan R.P."/>
            <person name="Hirata H."/>
            <person name="Tsuyumu S."/>
            <person name="Won Lee S."/>
            <person name="Seo Y.S."/>
            <person name="Sriariyanum M."/>
            <person name="Ronald P.C."/>
            <person name="Sonti R.V."/>
            <person name="Van Sluys M.A."/>
            <person name="Leach J.E."/>
            <person name="White F.F."/>
            <person name="Bogdanove A.J."/>
        </authorList>
    </citation>
    <scope>NUCLEOTIDE SEQUENCE [LARGE SCALE GENOMIC DNA]</scope>
    <source>
        <strain evidence="3 4">PXO99A</strain>
    </source>
</reference>
<dbReference type="InterPro" id="IPR050816">
    <property type="entry name" value="Flavin-dep_Halogenase_NPB"/>
</dbReference>
<dbReference type="FunFam" id="3.50.50.60:FF:000280">
    <property type="entry name" value="Tryptophan halogenase"/>
    <property type="match status" value="1"/>
</dbReference>
<dbReference type="EMBL" id="CP000967">
    <property type="protein sequence ID" value="ACD61412.1"/>
    <property type="molecule type" value="Genomic_DNA"/>
</dbReference>
<dbReference type="PANTHER" id="PTHR43747">
    <property type="entry name" value="FAD-BINDING PROTEIN"/>
    <property type="match status" value="1"/>
</dbReference>
<name>A0A0K0GQJ7_XANOP</name>
<dbReference type="HOGENOM" id="CLU_022247_1_0_6"/>
<dbReference type="SUPFAM" id="SSF51905">
    <property type="entry name" value="FAD/NAD(P)-binding domain"/>
    <property type="match status" value="1"/>
</dbReference>
<protein>
    <submittedName>
        <fullName evidence="3">Tryptophan halogenase</fullName>
    </submittedName>
</protein>
<accession>A0A0K0GQJ7</accession>
<dbReference type="PIRSF" id="PIRSF011396">
    <property type="entry name" value="Trp_halogenase"/>
    <property type="match status" value="1"/>
</dbReference>
<proteinExistence type="predicted"/>